<evidence type="ECO:0000313" key="4">
    <source>
        <dbReference type="Proteomes" id="UP000600247"/>
    </source>
</evidence>
<dbReference type="PROSITE" id="PS50966">
    <property type="entry name" value="ZF_SWIM"/>
    <property type="match status" value="1"/>
</dbReference>
<dbReference type="EMBL" id="BMHY01000001">
    <property type="protein sequence ID" value="GGG52279.1"/>
    <property type="molecule type" value="Genomic_DNA"/>
</dbReference>
<organism evidence="3 4">
    <name type="scientific">Paenibacillus radicis</name>
    <name type="common">ex Gao et al. 2016</name>
    <dbReference type="NCBI Taxonomy" id="1737354"/>
    <lineage>
        <taxon>Bacteria</taxon>
        <taxon>Bacillati</taxon>
        <taxon>Bacillota</taxon>
        <taxon>Bacilli</taxon>
        <taxon>Bacillales</taxon>
        <taxon>Paenibacillaceae</taxon>
        <taxon>Paenibacillus</taxon>
    </lineage>
</organism>
<dbReference type="Proteomes" id="UP000600247">
    <property type="component" value="Unassembled WGS sequence"/>
</dbReference>
<keyword evidence="1" id="KW-0863">Zinc-finger</keyword>
<keyword evidence="1" id="KW-0479">Metal-binding</keyword>
<proteinExistence type="predicted"/>
<keyword evidence="4" id="KW-1185">Reference proteome</keyword>
<sequence>MSNFGQKQQEAMEQHFSEHLSDTIITRGWDYYRSGQVKNVKFASDDTLYGTVIGSDVYAVVIDAGKFRYSTCTCPYGDYCKHMAAVFFAYLNEEDTTGFAAKAAYRRLMGLDPQAELTTAAALLNKPKPEAGHNSQPNEEASPAAWQNWMESEYGEVWRNCRHSLHALQPVLSALKGTSKHWDKPQQRLHWMNVILFVLEQGERAIKSVDTFSRYYHEMSFARMAEPWIEHYGQLALELHPSEMGEQERKWADHVVRFTYNRALKLEQQLFDWSFLYLTICEKLSENQLWREEELSALNAFAKDSNDDSNEPINRSFIHTASAMLHFFSGNDESALGHFEQTDFQRSQKMIYPCAAQRLGEQRWELFDRWMNFLHERIYPNRSGRTIGPFVALCRRADEDQPENEKWTAYMTELLPYSYSELSEHWLAVHKYEEWADLQLLLGMKPDELGIQDVKEVAKAAPAVMLPLYHQSIEDWINTRNRQGYRMAVKQLKKLERLYKADKDADTWNFYITGIAKKHQRLRAFQEELWKGKLVK</sequence>
<evidence type="ECO:0000256" key="1">
    <source>
        <dbReference type="PROSITE-ProRule" id="PRU00325"/>
    </source>
</evidence>
<dbReference type="RefSeq" id="WP_188887018.1">
    <property type="nucleotide sequence ID" value="NZ_BMHY01000001.1"/>
</dbReference>
<evidence type="ECO:0000259" key="2">
    <source>
        <dbReference type="PROSITE" id="PS50966"/>
    </source>
</evidence>
<comment type="caution">
    <text evidence="3">The sequence shown here is derived from an EMBL/GenBank/DDBJ whole genome shotgun (WGS) entry which is preliminary data.</text>
</comment>
<dbReference type="AlphaFoldDB" id="A0A917GN51"/>
<name>A0A917GN51_9BACL</name>
<dbReference type="GO" id="GO:0008270">
    <property type="term" value="F:zinc ion binding"/>
    <property type="evidence" value="ECO:0007669"/>
    <property type="project" value="UniProtKB-KW"/>
</dbReference>
<protein>
    <recommendedName>
        <fullName evidence="2">SWIM-type domain-containing protein</fullName>
    </recommendedName>
</protein>
<feature type="domain" description="SWIM-type" evidence="2">
    <location>
        <begin position="58"/>
        <end position="91"/>
    </location>
</feature>
<evidence type="ECO:0000313" key="3">
    <source>
        <dbReference type="EMBL" id="GGG52279.1"/>
    </source>
</evidence>
<gene>
    <name evidence="3" type="ORF">GCM10010918_01220</name>
</gene>
<reference evidence="3 4" key="1">
    <citation type="journal article" date="2014" name="Int. J. Syst. Evol. Microbiol.">
        <title>Complete genome sequence of Corynebacterium casei LMG S-19264T (=DSM 44701T), isolated from a smear-ripened cheese.</title>
        <authorList>
            <consortium name="US DOE Joint Genome Institute (JGI-PGF)"/>
            <person name="Walter F."/>
            <person name="Albersmeier A."/>
            <person name="Kalinowski J."/>
            <person name="Ruckert C."/>
        </authorList>
    </citation>
    <scope>NUCLEOTIDE SEQUENCE [LARGE SCALE GENOMIC DNA]</scope>
    <source>
        <strain evidence="3 4">CGMCC 1.15286</strain>
    </source>
</reference>
<accession>A0A917GN51</accession>
<dbReference type="InterPro" id="IPR007527">
    <property type="entry name" value="Znf_SWIM"/>
</dbReference>
<keyword evidence="1" id="KW-0862">Zinc</keyword>
<dbReference type="Pfam" id="PF04434">
    <property type="entry name" value="SWIM"/>
    <property type="match status" value="1"/>
</dbReference>